<dbReference type="PANTHER" id="PTHR10091:SF6">
    <property type="entry name" value="1-EPIMERASE, PUTATIVE (AFU_ORTHOLOGUE AFUA_3G13240)-RELATED"/>
    <property type="match status" value="1"/>
</dbReference>
<dbReference type="STRING" id="230819.A0A5C3L5K6"/>
<dbReference type="GO" id="GO:0004034">
    <property type="term" value="F:aldose 1-epimerase activity"/>
    <property type="evidence" value="ECO:0007669"/>
    <property type="project" value="TreeGrafter"/>
</dbReference>
<dbReference type="PANTHER" id="PTHR10091">
    <property type="entry name" value="ALDOSE-1-EPIMERASE"/>
    <property type="match status" value="1"/>
</dbReference>
<keyword evidence="2" id="KW-0413">Isomerase</keyword>
<reference evidence="4 5" key="1">
    <citation type="journal article" date="2019" name="Nat. Ecol. Evol.">
        <title>Megaphylogeny resolves global patterns of mushroom evolution.</title>
        <authorList>
            <person name="Varga T."/>
            <person name="Krizsan K."/>
            <person name="Foldi C."/>
            <person name="Dima B."/>
            <person name="Sanchez-Garcia M."/>
            <person name="Sanchez-Ramirez S."/>
            <person name="Szollosi G.J."/>
            <person name="Szarkandi J.G."/>
            <person name="Papp V."/>
            <person name="Albert L."/>
            <person name="Andreopoulos W."/>
            <person name="Angelini C."/>
            <person name="Antonin V."/>
            <person name="Barry K.W."/>
            <person name="Bougher N.L."/>
            <person name="Buchanan P."/>
            <person name="Buyck B."/>
            <person name="Bense V."/>
            <person name="Catcheside P."/>
            <person name="Chovatia M."/>
            <person name="Cooper J."/>
            <person name="Damon W."/>
            <person name="Desjardin D."/>
            <person name="Finy P."/>
            <person name="Geml J."/>
            <person name="Haridas S."/>
            <person name="Hughes K."/>
            <person name="Justo A."/>
            <person name="Karasinski D."/>
            <person name="Kautmanova I."/>
            <person name="Kiss B."/>
            <person name="Kocsube S."/>
            <person name="Kotiranta H."/>
            <person name="LaButti K.M."/>
            <person name="Lechner B.E."/>
            <person name="Liimatainen K."/>
            <person name="Lipzen A."/>
            <person name="Lukacs Z."/>
            <person name="Mihaltcheva S."/>
            <person name="Morgado L.N."/>
            <person name="Niskanen T."/>
            <person name="Noordeloos M.E."/>
            <person name="Ohm R.A."/>
            <person name="Ortiz-Santana B."/>
            <person name="Ovrebo C."/>
            <person name="Racz N."/>
            <person name="Riley R."/>
            <person name="Savchenko A."/>
            <person name="Shiryaev A."/>
            <person name="Soop K."/>
            <person name="Spirin V."/>
            <person name="Szebenyi C."/>
            <person name="Tomsovsky M."/>
            <person name="Tulloss R.E."/>
            <person name="Uehling J."/>
            <person name="Grigoriev I.V."/>
            <person name="Vagvolgyi C."/>
            <person name="Papp T."/>
            <person name="Martin F.M."/>
            <person name="Miettinen O."/>
            <person name="Hibbett D.S."/>
            <person name="Nagy L.G."/>
        </authorList>
    </citation>
    <scope>NUCLEOTIDE SEQUENCE [LARGE SCALE GENOMIC DNA]</scope>
    <source>
        <strain evidence="4 5">CBS 121175</strain>
    </source>
</reference>
<sequence length="389" mass="43306">MVLVLFRDSQIPITPEYDAGSPFDVTELKAPDGSISASFVSIGATLTHLWAKDRDGKFRDVVLGYDDPSMLWSDPAHPVFSAIVGRTVRPFFVSTLRYQSRSCIGTFSIPISKDPKPPADIYTIPTNDHDGQVTLHGGLTGWDRRNWTVVDRSPTSVTYRHVDEGHEGFPGTVTAYATHTVSNGGVLKTVVRARATRKTPIMVTQHVYWNLDAFQDGVHDTLGHTLQIDSSQIIDLDGNAIPTGDFIDVRKNTIFDFRQPKVVGGRWNETKGLCGGECQGYDHCWVYDKLKGASYKRAGTSLWSQKSGIRLDMATNQDAVQVYSAYWMNTSRKEAHGGPDLKYGKWSGIAIEQQGHVAAINTPEWGIDHIYGPDRPYEWSTTYKFSTLK</sequence>
<dbReference type="CDD" id="cd09019">
    <property type="entry name" value="galactose_mutarotase_like"/>
    <property type="match status" value="1"/>
</dbReference>
<comment type="similarity">
    <text evidence="1">Belongs to the aldose epimerase family.</text>
</comment>
<evidence type="ECO:0000256" key="2">
    <source>
        <dbReference type="ARBA" id="ARBA00023235"/>
    </source>
</evidence>
<name>A0A5C3L5K6_COPMA</name>
<dbReference type="EMBL" id="ML210217">
    <property type="protein sequence ID" value="TFK23498.1"/>
    <property type="molecule type" value="Genomic_DNA"/>
</dbReference>
<dbReference type="InterPro" id="IPR008183">
    <property type="entry name" value="Aldose_1/G6P_1-epimerase"/>
</dbReference>
<gene>
    <name evidence="4" type="ORF">FA15DRAFT_687863</name>
</gene>
<evidence type="ECO:0000256" key="1">
    <source>
        <dbReference type="ARBA" id="ARBA00006206"/>
    </source>
</evidence>
<dbReference type="Gene3D" id="2.70.98.10">
    <property type="match status" value="1"/>
</dbReference>
<accession>A0A5C3L5K6</accession>
<proteinExistence type="inferred from homology"/>
<dbReference type="GO" id="GO:0006006">
    <property type="term" value="P:glucose metabolic process"/>
    <property type="evidence" value="ECO:0007669"/>
    <property type="project" value="TreeGrafter"/>
</dbReference>
<keyword evidence="3" id="KW-0119">Carbohydrate metabolism</keyword>
<keyword evidence="5" id="KW-1185">Reference proteome</keyword>
<dbReference type="InterPro" id="IPR047215">
    <property type="entry name" value="Galactose_mutarotase-like"/>
</dbReference>
<dbReference type="GO" id="GO:0033499">
    <property type="term" value="P:galactose catabolic process via UDP-galactose, Leloir pathway"/>
    <property type="evidence" value="ECO:0007669"/>
    <property type="project" value="TreeGrafter"/>
</dbReference>
<organism evidence="4 5">
    <name type="scientific">Coprinopsis marcescibilis</name>
    <name type="common">Agaric fungus</name>
    <name type="synonym">Psathyrella marcescibilis</name>
    <dbReference type="NCBI Taxonomy" id="230819"/>
    <lineage>
        <taxon>Eukaryota</taxon>
        <taxon>Fungi</taxon>
        <taxon>Dikarya</taxon>
        <taxon>Basidiomycota</taxon>
        <taxon>Agaricomycotina</taxon>
        <taxon>Agaricomycetes</taxon>
        <taxon>Agaricomycetidae</taxon>
        <taxon>Agaricales</taxon>
        <taxon>Agaricineae</taxon>
        <taxon>Psathyrellaceae</taxon>
        <taxon>Coprinopsis</taxon>
    </lineage>
</organism>
<dbReference type="AlphaFoldDB" id="A0A5C3L5K6"/>
<evidence type="ECO:0000313" key="5">
    <source>
        <dbReference type="Proteomes" id="UP000307440"/>
    </source>
</evidence>
<evidence type="ECO:0000256" key="3">
    <source>
        <dbReference type="ARBA" id="ARBA00023277"/>
    </source>
</evidence>
<dbReference type="OrthoDB" id="274691at2759"/>
<dbReference type="SUPFAM" id="SSF74650">
    <property type="entry name" value="Galactose mutarotase-like"/>
    <property type="match status" value="2"/>
</dbReference>
<dbReference type="Pfam" id="PF01263">
    <property type="entry name" value="Aldose_epim"/>
    <property type="match status" value="1"/>
</dbReference>
<dbReference type="Proteomes" id="UP000307440">
    <property type="component" value="Unassembled WGS sequence"/>
</dbReference>
<dbReference type="GO" id="GO:0030246">
    <property type="term" value="F:carbohydrate binding"/>
    <property type="evidence" value="ECO:0007669"/>
    <property type="project" value="InterPro"/>
</dbReference>
<dbReference type="InterPro" id="IPR011013">
    <property type="entry name" value="Gal_mutarotase_sf_dom"/>
</dbReference>
<evidence type="ECO:0000313" key="4">
    <source>
        <dbReference type="EMBL" id="TFK23498.1"/>
    </source>
</evidence>
<protein>
    <submittedName>
        <fullName evidence="4">Galactose-1-epimerase</fullName>
    </submittedName>
</protein>
<dbReference type="InterPro" id="IPR014718">
    <property type="entry name" value="GH-type_carb-bd"/>
</dbReference>